<evidence type="ECO:0000313" key="1">
    <source>
        <dbReference type="EMBL" id="CAB4007157.1"/>
    </source>
</evidence>
<protein>
    <submittedName>
        <fullName evidence="1">Uncharacterized protein</fullName>
    </submittedName>
</protein>
<keyword evidence="2" id="KW-1185">Reference proteome</keyword>
<accession>A0A7D9ICL9</accession>
<dbReference type="Pfam" id="PF00169">
    <property type="entry name" value="PH"/>
    <property type="match status" value="1"/>
</dbReference>
<gene>
    <name evidence="1" type="ORF">PACLA_8A029750</name>
</gene>
<dbReference type="SMART" id="SM00233">
    <property type="entry name" value="PH"/>
    <property type="match status" value="1"/>
</dbReference>
<dbReference type="InterPro" id="IPR001849">
    <property type="entry name" value="PH_domain"/>
</dbReference>
<dbReference type="SUPFAM" id="SSF50729">
    <property type="entry name" value="PH domain-like"/>
    <property type="match status" value="1"/>
</dbReference>
<dbReference type="AlphaFoldDB" id="A0A7D9ICL9"/>
<evidence type="ECO:0000313" key="2">
    <source>
        <dbReference type="Proteomes" id="UP001152795"/>
    </source>
</evidence>
<dbReference type="CDD" id="cd00821">
    <property type="entry name" value="PH"/>
    <property type="match status" value="1"/>
</dbReference>
<sequence>MSIQMNENKGSYTDYLYKKEAKGKWVPYWVILDGKFLKFYETNKSENLIGSVEIGSKSKCVVSKRKAYSFPFILCAAHGRHLFKCESAARRHRWMTAIHQAAELLRFSTSHENNFTISDFENKELENIIDNSENDEDILPSNVLLVASLPTACDSPSLPFKLRNRVREFSDESTECQDGKTSPKHKSIVYPFDRNSEQSFQRISDLEREQFSSLNIHSSFESDSLSPRVRSFPTTPEKGARPISPALSLTSGSPYFGKSRSLNSLTSSRTDMRFSRHMVSGSDCGDMEV</sequence>
<dbReference type="OrthoDB" id="5946464at2759"/>
<dbReference type="InterPro" id="IPR011993">
    <property type="entry name" value="PH-like_dom_sf"/>
</dbReference>
<dbReference type="EMBL" id="CACRXK020005715">
    <property type="protein sequence ID" value="CAB4007157.1"/>
    <property type="molecule type" value="Genomic_DNA"/>
</dbReference>
<dbReference type="PROSITE" id="PS50003">
    <property type="entry name" value="PH_DOMAIN"/>
    <property type="match status" value="1"/>
</dbReference>
<dbReference type="Proteomes" id="UP001152795">
    <property type="component" value="Unassembled WGS sequence"/>
</dbReference>
<proteinExistence type="predicted"/>
<comment type="caution">
    <text evidence="1">The sequence shown here is derived from an EMBL/GenBank/DDBJ whole genome shotgun (WGS) entry which is preliminary data.</text>
</comment>
<dbReference type="Gene3D" id="2.30.29.30">
    <property type="entry name" value="Pleckstrin-homology domain (PH domain)/Phosphotyrosine-binding domain (PTB)"/>
    <property type="match status" value="1"/>
</dbReference>
<organism evidence="1 2">
    <name type="scientific">Paramuricea clavata</name>
    <name type="common">Red gorgonian</name>
    <name type="synonym">Violescent sea-whip</name>
    <dbReference type="NCBI Taxonomy" id="317549"/>
    <lineage>
        <taxon>Eukaryota</taxon>
        <taxon>Metazoa</taxon>
        <taxon>Cnidaria</taxon>
        <taxon>Anthozoa</taxon>
        <taxon>Octocorallia</taxon>
        <taxon>Malacalcyonacea</taxon>
        <taxon>Plexauridae</taxon>
        <taxon>Paramuricea</taxon>
    </lineage>
</organism>
<name>A0A7D9ICL9_PARCT</name>
<reference evidence="1" key="1">
    <citation type="submission" date="2020-04" db="EMBL/GenBank/DDBJ databases">
        <authorList>
            <person name="Alioto T."/>
            <person name="Alioto T."/>
            <person name="Gomez Garrido J."/>
        </authorList>
    </citation>
    <scope>NUCLEOTIDE SEQUENCE</scope>
    <source>
        <strain evidence="1">A484AB</strain>
    </source>
</reference>